<comment type="caution">
    <text evidence="2">The sequence shown here is derived from an EMBL/GenBank/DDBJ whole genome shotgun (WGS) entry which is preliminary data.</text>
</comment>
<evidence type="ECO:0000313" key="2">
    <source>
        <dbReference type="EMBL" id="GAA3718971.1"/>
    </source>
</evidence>
<name>A0ABP7ELW5_9ACTN</name>
<proteinExistence type="predicted"/>
<evidence type="ECO:0000256" key="1">
    <source>
        <dbReference type="SAM" id="MobiDB-lite"/>
    </source>
</evidence>
<keyword evidence="3" id="KW-1185">Reference proteome</keyword>
<dbReference type="EMBL" id="BAABEP010000006">
    <property type="protein sequence ID" value="GAA3718971.1"/>
    <property type="molecule type" value="Genomic_DNA"/>
</dbReference>
<dbReference type="Proteomes" id="UP001499884">
    <property type="component" value="Unassembled WGS sequence"/>
</dbReference>
<protein>
    <submittedName>
        <fullName evidence="2">Uncharacterized protein</fullName>
    </submittedName>
</protein>
<sequence length="63" mass="6580">MCLLCGLLARYASEKVALQDGAAVAHEGEVELPHQGGGVAGWHGAAVKPCRRSHPESQMSPSQ</sequence>
<gene>
    <name evidence="2" type="ORF">GCM10023082_15580</name>
</gene>
<organism evidence="2 3">
    <name type="scientific">Streptomyces tremellae</name>
    <dbReference type="NCBI Taxonomy" id="1124239"/>
    <lineage>
        <taxon>Bacteria</taxon>
        <taxon>Bacillati</taxon>
        <taxon>Actinomycetota</taxon>
        <taxon>Actinomycetes</taxon>
        <taxon>Kitasatosporales</taxon>
        <taxon>Streptomycetaceae</taxon>
        <taxon>Streptomyces</taxon>
    </lineage>
</organism>
<reference evidence="3" key="1">
    <citation type="journal article" date="2019" name="Int. J. Syst. Evol. Microbiol.">
        <title>The Global Catalogue of Microorganisms (GCM) 10K type strain sequencing project: providing services to taxonomists for standard genome sequencing and annotation.</title>
        <authorList>
            <consortium name="The Broad Institute Genomics Platform"/>
            <consortium name="The Broad Institute Genome Sequencing Center for Infectious Disease"/>
            <person name="Wu L."/>
            <person name="Ma J."/>
        </authorList>
    </citation>
    <scope>NUCLEOTIDE SEQUENCE [LARGE SCALE GENOMIC DNA]</scope>
    <source>
        <strain evidence="3">JCM 30846</strain>
    </source>
</reference>
<accession>A0ABP7ELW5</accession>
<feature type="region of interest" description="Disordered" evidence="1">
    <location>
        <begin position="34"/>
        <end position="63"/>
    </location>
</feature>
<evidence type="ECO:0000313" key="3">
    <source>
        <dbReference type="Proteomes" id="UP001499884"/>
    </source>
</evidence>